<name>A0A9P1BYS6_9DINO</name>
<keyword evidence="2 3" id="KW-0694">RNA-binding</keyword>
<evidence type="ECO:0000313" key="8">
    <source>
        <dbReference type="EMBL" id="CAL4768068.1"/>
    </source>
</evidence>
<dbReference type="CDD" id="cd00590">
    <property type="entry name" value="RRM_SF"/>
    <property type="match status" value="1"/>
</dbReference>
<evidence type="ECO:0000256" key="2">
    <source>
        <dbReference type="ARBA" id="ARBA00022884"/>
    </source>
</evidence>
<organism evidence="6">
    <name type="scientific">Cladocopium goreaui</name>
    <dbReference type="NCBI Taxonomy" id="2562237"/>
    <lineage>
        <taxon>Eukaryota</taxon>
        <taxon>Sar</taxon>
        <taxon>Alveolata</taxon>
        <taxon>Dinophyceae</taxon>
        <taxon>Suessiales</taxon>
        <taxon>Symbiodiniaceae</taxon>
        <taxon>Cladocopium</taxon>
    </lineage>
</organism>
<gene>
    <name evidence="6" type="ORF">C1SCF055_LOCUS8614</name>
</gene>
<keyword evidence="1" id="KW-0677">Repeat</keyword>
<dbReference type="GO" id="GO:0003677">
    <property type="term" value="F:DNA binding"/>
    <property type="evidence" value="ECO:0007669"/>
    <property type="project" value="InterPro"/>
</dbReference>
<comment type="caution">
    <text evidence="6">The sequence shown here is derived from an EMBL/GenBank/DDBJ whole genome shotgun (WGS) entry which is preliminary data.</text>
</comment>
<feature type="region of interest" description="Disordered" evidence="4">
    <location>
        <begin position="697"/>
        <end position="728"/>
    </location>
</feature>
<dbReference type="AlphaFoldDB" id="A0A9P1BYS6"/>
<dbReference type="PANTHER" id="PTHR23236">
    <property type="entry name" value="EUKARYOTIC TRANSLATION INITIATION FACTOR 4B/4H"/>
    <property type="match status" value="1"/>
</dbReference>
<dbReference type="OrthoDB" id="422574at2759"/>
<feature type="compositionally biased region" description="Basic and acidic residues" evidence="4">
    <location>
        <begin position="349"/>
        <end position="358"/>
    </location>
</feature>
<dbReference type="PROSITE" id="PS50102">
    <property type="entry name" value="RRM"/>
    <property type="match status" value="1"/>
</dbReference>
<keyword evidence="9" id="KW-1185">Reference proteome</keyword>
<dbReference type="InterPro" id="IPR035979">
    <property type="entry name" value="RBD_domain_sf"/>
</dbReference>
<dbReference type="EMBL" id="CAMXCT020000582">
    <property type="protein sequence ID" value="CAL1134131.1"/>
    <property type="molecule type" value="Genomic_DNA"/>
</dbReference>
<dbReference type="EMBL" id="CAMXCT010000582">
    <property type="protein sequence ID" value="CAI3980756.1"/>
    <property type="molecule type" value="Genomic_DNA"/>
</dbReference>
<evidence type="ECO:0000256" key="4">
    <source>
        <dbReference type="SAM" id="MobiDB-lite"/>
    </source>
</evidence>
<feature type="region of interest" description="Disordered" evidence="4">
    <location>
        <begin position="343"/>
        <end position="363"/>
    </location>
</feature>
<accession>A0A9P1BYS6</accession>
<dbReference type="GO" id="GO:0003723">
    <property type="term" value="F:RNA binding"/>
    <property type="evidence" value="ECO:0007669"/>
    <property type="project" value="UniProtKB-UniRule"/>
</dbReference>
<evidence type="ECO:0000256" key="1">
    <source>
        <dbReference type="ARBA" id="ARBA00022737"/>
    </source>
</evidence>
<feature type="compositionally biased region" description="Acidic residues" evidence="4">
    <location>
        <begin position="464"/>
        <end position="474"/>
    </location>
</feature>
<dbReference type="PANTHER" id="PTHR23236:SF119">
    <property type="entry name" value="NUCLEAR RNA-BINDING PROTEIN SART-3"/>
    <property type="match status" value="1"/>
</dbReference>
<dbReference type="InterPro" id="IPR011010">
    <property type="entry name" value="DNA_brk_join_enz"/>
</dbReference>
<evidence type="ECO:0000313" key="7">
    <source>
        <dbReference type="EMBL" id="CAL1134131.1"/>
    </source>
</evidence>
<dbReference type="EMBL" id="CAMXCT030000582">
    <property type="protein sequence ID" value="CAL4768068.1"/>
    <property type="molecule type" value="Genomic_DNA"/>
</dbReference>
<evidence type="ECO:0000256" key="3">
    <source>
        <dbReference type="PROSITE-ProRule" id="PRU00176"/>
    </source>
</evidence>
<dbReference type="SUPFAM" id="SSF54928">
    <property type="entry name" value="RNA-binding domain, RBD"/>
    <property type="match status" value="1"/>
</dbReference>
<feature type="region of interest" description="Disordered" evidence="4">
    <location>
        <begin position="463"/>
        <end position="493"/>
    </location>
</feature>
<dbReference type="Pfam" id="PF00076">
    <property type="entry name" value="RRM_1"/>
    <property type="match status" value="1"/>
</dbReference>
<evidence type="ECO:0000259" key="5">
    <source>
        <dbReference type="PROSITE" id="PS50102"/>
    </source>
</evidence>
<dbReference type="SMART" id="SM00360">
    <property type="entry name" value="RRM"/>
    <property type="match status" value="1"/>
</dbReference>
<dbReference type="Proteomes" id="UP001152797">
    <property type="component" value="Unassembled WGS sequence"/>
</dbReference>
<protein>
    <submittedName>
        <fullName evidence="8">Disulfide-bond oxidoreductase YghU</fullName>
    </submittedName>
</protein>
<reference evidence="6" key="1">
    <citation type="submission" date="2022-10" db="EMBL/GenBank/DDBJ databases">
        <authorList>
            <person name="Chen Y."/>
            <person name="Dougan E. K."/>
            <person name="Chan C."/>
            <person name="Rhodes N."/>
            <person name="Thang M."/>
        </authorList>
    </citation>
    <scope>NUCLEOTIDE SEQUENCE</scope>
</reference>
<dbReference type="SUPFAM" id="SSF56349">
    <property type="entry name" value="DNA breaking-rejoining enzymes"/>
    <property type="match status" value="1"/>
</dbReference>
<evidence type="ECO:0000313" key="9">
    <source>
        <dbReference type="Proteomes" id="UP001152797"/>
    </source>
</evidence>
<proteinExistence type="predicted"/>
<evidence type="ECO:0000313" key="6">
    <source>
        <dbReference type="EMBL" id="CAI3980756.1"/>
    </source>
</evidence>
<sequence length="728" mass="81871">MAPQGGRCARALIKPPHLKQMGVPHSSRNLRGVSQNQNAVKKVARLKLNCPHMKVTERKVIEKKRVIKQPGSLKRPQAKRVLESRLADQPEIGKLARSNKLTVLERRSVSANIEEQYRNYYQKFLSFCQAQDLDLPPSPSTDANLSDFMDVLFFEGKPMNEGEKILASVEFHHSCLKGRLVRARKALRGWRKECPPESRIPLPKLVAYGMCMILYAMGLKLHALKLILDFDTYMRPGESLDLLKKHLVKPVSNAGLQYRWYAVVIRDFDELRPDKVGVFDNSVPLNSRERKWIGPVLHAHTKTLPSNDSKIFPFTAKEYGREFTKAGELLGLKGLHPYQLRHGGAADDLNSKERDHQGVKARGRWQTDQSVRRYTKVGKIQQILNQLSRPNMEFCRWSHRNLEKVFHGTDHDGVFLTLRAQPYPDALAVLVSQQVVPDFNSTTYPNHHTWGTDVITGGSCSLLDLEDDPPEAAEDGGSKAGNENVEQTEAAPQVDQERLAVALKRVTKDSQRRVKAAQAANARSVFITNLPFKAKEDEIRDWLGPAGDIKGLRLNRDKATTKALGYGHVQFASPEAAENAVKQCDKIELHGRVMRVAPISDEKFQFELPEEIKEDLRNLLKEAYEGKNISTIKDAWQKRHPGQKLNTTKWGFKNFSTALKTLEGVTLEHHLEKTLTFLAFFDGSSKHKEFLEAKAKKASLGPATLTPGEAKRAAAEADPVPKAQNGSS</sequence>
<feature type="domain" description="RRM" evidence="5">
    <location>
        <begin position="523"/>
        <end position="601"/>
    </location>
</feature>
<reference evidence="7" key="2">
    <citation type="submission" date="2024-04" db="EMBL/GenBank/DDBJ databases">
        <authorList>
            <person name="Chen Y."/>
            <person name="Shah S."/>
            <person name="Dougan E. K."/>
            <person name="Thang M."/>
            <person name="Chan C."/>
        </authorList>
    </citation>
    <scope>NUCLEOTIDE SEQUENCE [LARGE SCALE GENOMIC DNA]</scope>
</reference>
<dbReference type="InterPro" id="IPR000504">
    <property type="entry name" value="RRM_dom"/>
</dbReference>
<dbReference type="InterPro" id="IPR012677">
    <property type="entry name" value="Nucleotide-bd_a/b_plait_sf"/>
</dbReference>
<dbReference type="Gene3D" id="3.30.70.330">
    <property type="match status" value="1"/>
</dbReference>